<reference evidence="1 2" key="1">
    <citation type="submission" date="2019-10" db="EMBL/GenBank/DDBJ databases">
        <title>Draft Genome Sequence of the Caffeine Degrading Methylotroph Methylorubrum populi PINKEL.</title>
        <authorList>
            <person name="Dawson S.C."/>
            <person name="Zhang X."/>
            <person name="Wright M.E."/>
            <person name="Sharma G."/>
            <person name="Langner J.T."/>
            <person name="Ditty J.L."/>
            <person name="Subuyuj G.A."/>
        </authorList>
    </citation>
    <scope>NUCLEOTIDE SEQUENCE [LARGE SCALE GENOMIC DNA]</scope>
    <source>
        <strain evidence="1 2">Pinkel</strain>
    </source>
</reference>
<name>A0A177JAH5_9HYPH</name>
<dbReference type="OMA" id="PGANDAC"/>
<evidence type="ECO:0000313" key="1">
    <source>
        <dbReference type="EMBL" id="KAB7782344.1"/>
    </source>
</evidence>
<organism evidence="1 2">
    <name type="scientific">Methylorubrum populi</name>
    <dbReference type="NCBI Taxonomy" id="223967"/>
    <lineage>
        <taxon>Bacteria</taxon>
        <taxon>Pseudomonadati</taxon>
        <taxon>Pseudomonadota</taxon>
        <taxon>Alphaproteobacteria</taxon>
        <taxon>Hyphomicrobiales</taxon>
        <taxon>Methylobacteriaceae</taxon>
        <taxon>Methylorubrum</taxon>
    </lineage>
</organism>
<dbReference type="AlphaFoldDB" id="A0A177JAH5"/>
<gene>
    <name evidence="1" type="ORF">F8B43_5099</name>
</gene>
<dbReference type="EMBL" id="WEKV01000020">
    <property type="protein sequence ID" value="KAB7782344.1"/>
    <property type="molecule type" value="Genomic_DNA"/>
</dbReference>
<dbReference type="Proteomes" id="UP000469949">
    <property type="component" value="Unassembled WGS sequence"/>
</dbReference>
<protein>
    <submittedName>
        <fullName evidence="1">Uncharacterized protein</fullName>
    </submittedName>
</protein>
<sequence>MRNVSTALGIAAAFATTMVMTVAATAPAEASCARRIVNKSGYIALVSRDGGPWVAVRPGRSQTINYYQSGRIDVALTCGPGALPEQAAYRASYDTVAIIDRCYIRFGDGFFEDQLGGGFIGRKDTAPLALNNPRQGDLVVGPQAGGCPAIERGAISARY</sequence>
<evidence type="ECO:0000313" key="2">
    <source>
        <dbReference type="Proteomes" id="UP000469949"/>
    </source>
</evidence>
<proteinExistence type="predicted"/>
<dbReference type="RefSeq" id="WP_012456878.1">
    <property type="nucleotide sequence ID" value="NZ_CP136837.1"/>
</dbReference>
<accession>A0A177JAH5</accession>
<comment type="caution">
    <text evidence="1">The sequence shown here is derived from an EMBL/GenBank/DDBJ whole genome shotgun (WGS) entry which is preliminary data.</text>
</comment>